<protein>
    <submittedName>
        <fullName evidence="1">Uncharacterized protein</fullName>
    </submittedName>
</protein>
<name>A0ABR0AYM4_9CRUS</name>
<organism evidence="1 2">
    <name type="scientific">Daphnia magna</name>
    <dbReference type="NCBI Taxonomy" id="35525"/>
    <lineage>
        <taxon>Eukaryota</taxon>
        <taxon>Metazoa</taxon>
        <taxon>Ecdysozoa</taxon>
        <taxon>Arthropoda</taxon>
        <taxon>Crustacea</taxon>
        <taxon>Branchiopoda</taxon>
        <taxon>Diplostraca</taxon>
        <taxon>Cladocera</taxon>
        <taxon>Anomopoda</taxon>
        <taxon>Daphniidae</taxon>
        <taxon>Daphnia</taxon>
    </lineage>
</organism>
<gene>
    <name evidence="1" type="ORF">OUZ56_023225</name>
</gene>
<comment type="caution">
    <text evidence="1">The sequence shown here is derived from an EMBL/GenBank/DDBJ whole genome shotgun (WGS) entry which is preliminary data.</text>
</comment>
<accession>A0ABR0AYM4</accession>
<dbReference type="Proteomes" id="UP001234178">
    <property type="component" value="Unassembled WGS sequence"/>
</dbReference>
<reference evidence="1 2" key="1">
    <citation type="journal article" date="2023" name="Nucleic Acids Res.">
        <title>The hologenome of Daphnia magna reveals possible DNA methylation and microbiome-mediated evolution of the host genome.</title>
        <authorList>
            <person name="Chaturvedi A."/>
            <person name="Li X."/>
            <person name="Dhandapani V."/>
            <person name="Marshall H."/>
            <person name="Kissane S."/>
            <person name="Cuenca-Cambronero M."/>
            <person name="Asole G."/>
            <person name="Calvet F."/>
            <person name="Ruiz-Romero M."/>
            <person name="Marangio P."/>
            <person name="Guigo R."/>
            <person name="Rago D."/>
            <person name="Mirbahai L."/>
            <person name="Eastwood N."/>
            <person name="Colbourne J.K."/>
            <person name="Zhou J."/>
            <person name="Mallon E."/>
            <person name="Orsini L."/>
        </authorList>
    </citation>
    <scope>NUCLEOTIDE SEQUENCE [LARGE SCALE GENOMIC DNA]</scope>
    <source>
        <strain evidence="1">LRV0_1</strain>
    </source>
</reference>
<keyword evidence="2" id="KW-1185">Reference proteome</keyword>
<evidence type="ECO:0000313" key="2">
    <source>
        <dbReference type="Proteomes" id="UP001234178"/>
    </source>
</evidence>
<proteinExistence type="predicted"/>
<dbReference type="EMBL" id="JAOYFB010000039">
    <property type="protein sequence ID" value="KAK4030238.1"/>
    <property type="molecule type" value="Genomic_DNA"/>
</dbReference>
<sequence>MLCLLEMLNDVTVFPNSILGKTLDVKRNFIMPECPFFRSKSQVSKGNLVHNSNSTTLNSDFQIPARENEGKTSLHENILQIELLEWPNNGPDDRLNIAVYKVSPGSGID</sequence>
<evidence type="ECO:0000313" key="1">
    <source>
        <dbReference type="EMBL" id="KAK4030238.1"/>
    </source>
</evidence>